<sequence>MLRGAFTPSQITDFINREAFEHAGGRVQSLADEEGMVLRELSLAMTAPRSVAPYWRQLRDERFYRGQWADRPRGSRYVLVSGYEVGADRTLGVREDS</sequence>
<dbReference type="EMBL" id="FNES01000010">
    <property type="protein sequence ID" value="SDJ98358.1"/>
    <property type="molecule type" value="Genomic_DNA"/>
</dbReference>
<keyword evidence="2" id="KW-1185">Reference proteome</keyword>
<dbReference type="STRING" id="376427.SAMN04487954_11016"/>
<evidence type="ECO:0000313" key="1">
    <source>
        <dbReference type="EMBL" id="SDJ98358.1"/>
    </source>
</evidence>
<dbReference type="RefSeq" id="WP_143005107.1">
    <property type="nucleotide sequence ID" value="NZ_FNES01000010.1"/>
</dbReference>
<proteinExistence type="predicted"/>
<dbReference type="AlphaFoldDB" id="A0A1G8Y696"/>
<reference evidence="1 2" key="1">
    <citation type="submission" date="2016-10" db="EMBL/GenBank/DDBJ databases">
        <authorList>
            <person name="de Groot N.N."/>
        </authorList>
    </citation>
    <scope>NUCLEOTIDE SEQUENCE [LARGE SCALE GENOMIC DNA]</scope>
    <source>
        <strain evidence="1 2">CGMCC 1.6133</strain>
    </source>
</reference>
<protein>
    <submittedName>
        <fullName evidence="1">Uncharacterized protein</fullName>
    </submittedName>
</protein>
<evidence type="ECO:0000313" key="2">
    <source>
        <dbReference type="Proteomes" id="UP000198525"/>
    </source>
</evidence>
<accession>A0A1G8Y696</accession>
<name>A0A1G8Y696_9GAMM</name>
<gene>
    <name evidence="1" type="ORF">SAMN04487954_11016</name>
</gene>
<organism evidence="1 2">
    <name type="scientific">Billgrantia gudaonensis</name>
    <dbReference type="NCBI Taxonomy" id="376427"/>
    <lineage>
        <taxon>Bacteria</taxon>
        <taxon>Pseudomonadati</taxon>
        <taxon>Pseudomonadota</taxon>
        <taxon>Gammaproteobacteria</taxon>
        <taxon>Oceanospirillales</taxon>
        <taxon>Halomonadaceae</taxon>
        <taxon>Billgrantia</taxon>
    </lineage>
</organism>
<dbReference type="Proteomes" id="UP000198525">
    <property type="component" value="Unassembled WGS sequence"/>
</dbReference>